<feature type="compositionally biased region" description="Low complexity" evidence="1">
    <location>
        <begin position="112"/>
        <end position="133"/>
    </location>
</feature>
<dbReference type="InterPro" id="IPR038192">
    <property type="entry name" value="CSTF_C_sf"/>
</dbReference>
<dbReference type="EMBL" id="JABTTQ020002275">
    <property type="protein sequence ID" value="KAK6124980.1"/>
    <property type="molecule type" value="Genomic_DNA"/>
</dbReference>
<dbReference type="Gene3D" id="1.10.20.70">
    <property type="entry name" value="Transcription termination and cleavage factor, C-terminal domain"/>
    <property type="match status" value="1"/>
</dbReference>
<feature type="compositionally biased region" description="Polar residues" evidence="1">
    <location>
        <begin position="69"/>
        <end position="78"/>
    </location>
</feature>
<feature type="compositionally biased region" description="Polar residues" evidence="1">
    <location>
        <begin position="163"/>
        <end position="191"/>
    </location>
</feature>
<dbReference type="Proteomes" id="UP001318860">
    <property type="component" value="Unassembled WGS sequence"/>
</dbReference>
<gene>
    <name evidence="4" type="ORF">DH2020_041254</name>
</gene>
<proteinExistence type="predicted"/>
<feature type="domain" description="Transcription termination and cleavage factor C-terminal" evidence="2">
    <location>
        <begin position="363"/>
        <end position="396"/>
    </location>
</feature>
<dbReference type="InterPro" id="IPR026896">
    <property type="entry name" value="CSTF_C"/>
</dbReference>
<reference evidence="4 5" key="1">
    <citation type="journal article" date="2021" name="Comput. Struct. Biotechnol. J.">
        <title>De novo genome assembly of the potent medicinal plant Rehmannia glutinosa using nanopore technology.</title>
        <authorList>
            <person name="Ma L."/>
            <person name="Dong C."/>
            <person name="Song C."/>
            <person name="Wang X."/>
            <person name="Zheng X."/>
            <person name="Niu Y."/>
            <person name="Chen S."/>
            <person name="Feng W."/>
        </authorList>
    </citation>
    <scope>NUCLEOTIDE SEQUENCE [LARGE SCALE GENOMIC DNA]</scope>
    <source>
        <strain evidence="4">DH-2019</strain>
    </source>
</reference>
<protein>
    <submittedName>
        <fullName evidence="4">Uncharacterized protein</fullName>
    </submittedName>
</protein>
<dbReference type="Pfam" id="PF14304">
    <property type="entry name" value="CSTF_C"/>
    <property type="match status" value="1"/>
</dbReference>
<name>A0ABR0USQ8_REHGL</name>
<feature type="compositionally biased region" description="Polar residues" evidence="1">
    <location>
        <begin position="311"/>
        <end position="326"/>
    </location>
</feature>
<evidence type="ECO:0000256" key="1">
    <source>
        <dbReference type="SAM" id="MobiDB-lite"/>
    </source>
</evidence>
<sequence length="396" mass="42934">MAGKQVAGDGVPPSLAGMSKNQLYEIMSQMKTLIEQNKQQARQILIQNPVLTRALFQAQIMLGMVQSPQASPAIPSTATQNPQPSSTSNQQSNIKPTPSFPGQIGQNQMRKPQPNQIPNQTPNQTMVSNSQSQPIPPPNPKPQSIPSHPIQPVQQPKGHLGAQSAQMSIPQSSQVPNLTQLPHHTSSQPPSLHQPPMPSSISTQSQQPMQNTGNQYLPLQQPLQPPLPPQPRPPMPGFPHQGHAQMGPNLGFQHPSGPQMHHPQHMFHSGAKPPGGLGPSFPQGQLPLPNQPLPPSLYQGGNPHMGMDYNQIGSSKQTDRGGSNWTPGLHENQLPGPPSFPGQVGPSNQPPRPAPLTPELEKALLQQVMSLTPEQINMLPTEQRNQVLQLQQMLRH</sequence>
<evidence type="ECO:0000259" key="2">
    <source>
        <dbReference type="Pfam" id="PF14304"/>
    </source>
</evidence>
<feature type="compositionally biased region" description="Polar residues" evidence="1">
    <location>
        <begin position="199"/>
        <end position="215"/>
    </location>
</feature>
<evidence type="ECO:0000313" key="5">
    <source>
        <dbReference type="Proteomes" id="UP001318860"/>
    </source>
</evidence>
<feature type="region of interest" description="Disordered" evidence="1">
    <location>
        <begin position="69"/>
        <end position="360"/>
    </location>
</feature>
<feature type="compositionally biased region" description="Low complexity" evidence="1">
    <location>
        <begin position="79"/>
        <end position="93"/>
    </location>
</feature>
<dbReference type="PANTHER" id="PTHR47866">
    <property type="entry name" value="HYDROXYPROLINE-RICH GLYCOPROTEIN FAMILY PROTEIN"/>
    <property type="match status" value="1"/>
</dbReference>
<evidence type="ECO:0000259" key="3">
    <source>
        <dbReference type="Pfam" id="PF14327"/>
    </source>
</evidence>
<comment type="caution">
    <text evidence="4">The sequence shown here is derived from an EMBL/GenBank/DDBJ whole genome shotgun (WGS) entry which is preliminary data.</text>
</comment>
<organism evidence="4 5">
    <name type="scientific">Rehmannia glutinosa</name>
    <name type="common">Chinese foxglove</name>
    <dbReference type="NCBI Taxonomy" id="99300"/>
    <lineage>
        <taxon>Eukaryota</taxon>
        <taxon>Viridiplantae</taxon>
        <taxon>Streptophyta</taxon>
        <taxon>Embryophyta</taxon>
        <taxon>Tracheophyta</taxon>
        <taxon>Spermatophyta</taxon>
        <taxon>Magnoliopsida</taxon>
        <taxon>eudicotyledons</taxon>
        <taxon>Gunneridae</taxon>
        <taxon>Pentapetalae</taxon>
        <taxon>asterids</taxon>
        <taxon>lamiids</taxon>
        <taxon>Lamiales</taxon>
        <taxon>Orobanchaceae</taxon>
        <taxon>Rehmannieae</taxon>
        <taxon>Rehmannia</taxon>
    </lineage>
</organism>
<feature type="domain" description="Cleavage stimulation factor subunit 2 hinge" evidence="3">
    <location>
        <begin position="9"/>
        <end position="68"/>
    </location>
</feature>
<accession>A0ABR0USQ8</accession>
<dbReference type="Gene3D" id="1.25.40.630">
    <property type="match status" value="1"/>
</dbReference>
<dbReference type="Pfam" id="PF14327">
    <property type="entry name" value="CSTF2_hinge"/>
    <property type="match status" value="1"/>
</dbReference>
<feature type="compositionally biased region" description="Pro residues" evidence="1">
    <location>
        <begin position="223"/>
        <end position="237"/>
    </location>
</feature>
<dbReference type="PANTHER" id="PTHR47866:SF2">
    <property type="entry name" value="HYDROXYPROLINE-RICH GLYCOPROTEIN FAMILY PROTEIN"/>
    <property type="match status" value="1"/>
</dbReference>
<keyword evidence="5" id="KW-1185">Reference proteome</keyword>
<dbReference type="InterPro" id="IPR025742">
    <property type="entry name" value="CSTF2_hinge"/>
</dbReference>
<feature type="compositionally biased region" description="Pro residues" evidence="1">
    <location>
        <begin position="134"/>
        <end position="143"/>
    </location>
</feature>
<evidence type="ECO:0000313" key="4">
    <source>
        <dbReference type="EMBL" id="KAK6124980.1"/>
    </source>
</evidence>